<dbReference type="AlphaFoldDB" id="A0A6C0DGR7"/>
<feature type="region of interest" description="Disordered" evidence="1">
    <location>
        <begin position="119"/>
        <end position="179"/>
    </location>
</feature>
<proteinExistence type="predicted"/>
<feature type="compositionally biased region" description="Low complexity" evidence="1">
    <location>
        <begin position="62"/>
        <end position="73"/>
    </location>
</feature>
<sequence>MTSTIDNELGNIETKLNNDKIRVDELEKGINGLKGRNTNVNNQSVRTTVTPTVPPLNLQNISPNSTPSSSRSSVNKRDFDEQHKKEIRKARYIFLVNHPNEREYDEYHVKEFKDLTKEFSNSTSGSSTQRGPSTVNNTSRVLKSNSSRGGGKKTRKNKRRRTKKNSKCHRKRRSLKKRH</sequence>
<feature type="compositionally biased region" description="Basic residues" evidence="1">
    <location>
        <begin position="150"/>
        <end position="179"/>
    </location>
</feature>
<reference evidence="2" key="1">
    <citation type="journal article" date="2020" name="Nature">
        <title>Giant virus diversity and host interactions through global metagenomics.</title>
        <authorList>
            <person name="Schulz F."/>
            <person name="Roux S."/>
            <person name="Paez-Espino D."/>
            <person name="Jungbluth S."/>
            <person name="Walsh D.A."/>
            <person name="Denef V.J."/>
            <person name="McMahon K.D."/>
            <person name="Konstantinidis K.T."/>
            <person name="Eloe-Fadrosh E.A."/>
            <person name="Kyrpides N.C."/>
            <person name="Woyke T."/>
        </authorList>
    </citation>
    <scope>NUCLEOTIDE SEQUENCE</scope>
    <source>
        <strain evidence="2">GVMAG-M-3300023174-144</strain>
    </source>
</reference>
<name>A0A6C0DGR7_9ZZZZ</name>
<accession>A0A6C0DGR7</accession>
<feature type="compositionally biased region" description="Polar residues" evidence="1">
    <location>
        <begin position="119"/>
        <end position="142"/>
    </location>
</feature>
<evidence type="ECO:0000256" key="1">
    <source>
        <dbReference type="SAM" id="MobiDB-lite"/>
    </source>
</evidence>
<feature type="compositionally biased region" description="Basic and acidic residues" evidence="1">
    <location>
        <begin position="75"/>
        <end position="84"/>
    </location>
</feature>
<feature type="region of interest" description="Disordered" evidence="1">
    <location>
        <begin position="47"/>
        <end position="87"/>
    </location>
</feature>
<organism evidence="2">
    <name type="scientific">viral metagenome</name>
    <dbReference type="NCBI Taxonomy" id="1070528"/>
    <lineage>
        <taxon>unclassified sequences</taxon>
        <taxon>metagenomes</taxon>
        <taxon>organismal metagenomes</taxon>
    </lineage>
</organism>
<protein>
    <submittedName>
        <fullName evidence="2">Uncharacterized protein</fullName>
    </submittedName>
</protein>
<dbReference type="EMBL" id="MN739601">
    <property type="protein sequence ID" value="QHT15139.1"/>
    <property type="molecule type" value="Genomic_DNA"/>
</dbReference>
<evidence type="ECO:0000313" key="2">
    <source>
        <dbReference type="EMBL" id="QHT15139.1"/>
    </source>
</evidence>